<dbReference type="STRING" id="29833.A0A1E5RR22"/>
<keyword evidence="2 4" id="KW-0689">Ribosomal protein</keyword>
<dbReference type="OrthoDB" id="416470at2759"/>
<reference evidence="6" key="1">
    <citation type="journal article" date="2016" name="Genome Announc.">
        <title>Genome sequences of three species of Hanseniaspora isolated from spontaneous wine fermentations.</title>
        <authorList>
            <person name="Sternes P.R."/>
            <person name="Lee D."/>
            <person name="Kutyna D.R."/>
            <person name="Borneman A.R."/>
        </authorList>
    </citation>
    <scope>NUCLEOTIDE SEQUENCE [LARGE SCALE GENOMIC DNA]</scope>
    <source>
        <strain evidence="6">AWRI3580</strain>
    </source>
</reference>
<dbReference type="Gene3D" id="3.90.470.10">
    <property type="entry name" value="Ribosomal protein L22/L17"/>
    <property type="match status" value="1"/>
</dbReference>
<keyword evidence="3 4" id="KW-0687">Ribonucleoprotein</keyword>
<gene>
    <name evidence="5" type="ORF">AWRI3580_g1802</name>
</gene>
<dbReference type="GO" id="GO:0003735">
    <property type="term" value="F:structural constituent of ribosome"/>
    <property type="evidence" value="ECO:0007669"/>
    <property type="project" value="InterPro"/>
</dbReference>
<dbReference type="Proteomes" id="UP000095358">
    <property type="component" value="Unassembled WGS sequence"/>
</dbReference>
<dbReference type="PANTHER" id="PTHR13501:SF8">
    <property type="entry name" value="LARGE RIBOSOMAL SUBUNIT PROTEIN UL22M"/>
    <property type="match status" value="1"/>
</dbReference>
<dbReference type="InterPro" id="IPR036394">
    <property type="entry name" value="Ribosomal_uL22_sf"/>
</dbReference>
<keyword evidence="6" id="KW-1185">Reference proteome</keyword>
<dbReference type="GO" id="GO:0006412">
    <property type="term" value="P:translation"/>
    <property type="evidence" value="ECO:0007669"/>
    <property type="project" value="InterPro"/>
</dbReference>
<dbReference type="EMBL" id="LPNN01000004">
    <property type="protein sequence ID" value="OEJ89320.1"/>
    <property type="molecule type" value="Genomic_DNA"/>
</dbReference>
<proteinExistence type="inferred from homology"/>
<dbReference type="Pfam" id="PF00237">
    <property type="entry name" value="Ribosomal_L22"/>
    <property type="match status" value="1"/>
</dbReference>
<dbReference type="InterPro" id="IPR047867">
    <property type="entry name" value="Ribosomal_uL22_bac/org-type"/>
</dbReference>
<comment type="similarity">
    <text evidence="1 4">Belongs to the universal ribosomal protein uL22 family.</text>
</comment>
<evidence type="ECO:0000313" key="6">
    <source>
        <dbReference type="Proteomes" id="UP000095358"/>
    </source>
</evidence>
<sequence>MLNRSTPLNFNSLRLFSTNTSKVLLQQGKPSLKSSLLGDISGDSEEIQEVLKTKVEDTREFIPLKEDPKYQKYREALYVGKTVRDDLTKLRIPILPPKPVVELKGIVSPLKAILYQKNVEQNGFFKFDKEVSHEGRIYKVNFTQEELEALEPSVFVESYRIKSSLKKAYLFLTFLSHKDYSKNNAGANINWKLIEYRNRNNEFKLTVEEAITQLQFQKKKLGNIVADVLKRGLENGEALNISREKLYLDKIWVGNDGGRRKQLDIKGRGRRGVLEHNWIHVKCILKNSDISLKRMKYEQDIRQFNRLELKTKTTPLRGTATGVYKW</sequence>
<dbReference type="AlphaFoldDB" id="A0A1E5RR22"/>
<evidence type="ECO:0000256" key="4">
    <source>
        <dbReference type="RuleBase" id="RU004005"/>
    </source>
</evidence>
<evidence type="ECO:0000256" key="3">
    <source>
        <dbReference type="ARBA" id="ARBA00023274"/>
    </source>
</evidence>
<evidence type="ECO:0000256" key="2">
    <source>
        <dbReference type="ARBA" id="ARBA00022980"/>
    </source>
</evidence>
<dbReference type="InterPro" id="IPR001063">
    <property type="entry name" value="Ribosomal_uL22"/>
</dbReference>
<comment type="caution">
    <text evidence="5">The sequence shown here is derived from an EMBL/GenBank/DDBJ whole genome shotgun (WGS) entry which is preliminary data.</text>
</comment>
<organism evidence="5 6">
    <name type="scientific">Hanseniaspora uvarum</name>
    <name type="common">Yeast</name>
    <name type="synonym">Kloeckera apiculata</name>
    <dbReference type="NCBI Taxonomy" id="29833"/>
    <lineage>
        <taxon>Eukaryota</taxon>
        <taxon>Fungi</taxon>
        <taxon>Dikarya</taxon>
        <taxon>Ascomycota</taxon>
        <taxon>Saccharomycotina</taxon>
        <taxon>Saccharomycetes</taxon>
        <taxon>Saccharomycodales</taxon>
        <taxon>Saccharomycodaceae</taxon>
        <taxon>Hanseniaspora</taxon>
    </lineage>
</organism>
<accession>A0A1E5RR22</accession>
<evidence type="ECO:0000313" key="5">
    <source>
        <dbReference type="EMBL" id="OEJ89320.1"/>
    </source>
</evidence>
<name>A0A1E5RR22_HANUV</name>
<dbReference type="SUPFAM" id="SSF54843">
    <property type="entry name" value="Ribosomal protein L22"/>
    <property type="match status" value="1"/>
</dbReference>
<protein>
    <submittedName>
        <fullName evidence="5">54S ribosomal protein L22, mitochondrial</fullName>
    </submittedName>
</protein>
<dbReference type="GO" id="GO:0005762">
    <property type="term" value="C:mitochondrial large ribosomal subunit"/>
    <property type="evidence" value="ECO:0007669"/>
    <property type="project" value="TreeGrafter"/>
</dbReference>
<dbReference type="VEuPathDB" id="FungiDB:AWRI3580_g1802"/>
<evidence type="ECO:0000256" key="1">
    <source>
        <dbReference type="ARBA" id="ARBA00009451"/>
    </source>
</evidence>
<dbReference type="PANTHER" id="PTHR13501">
    <property type="entry name" value="CHLOROPLAST 50S RIBOSOMAL PROTEIN L22-RELATED"/>
    <property type="match status" value="1"/>
</dbReference>